<accession>A0ABS2DYW3</accession>
<sequence length="761" mass="89721">MDNNNFISGEEYNLKEIFGGNAKIVIPDLQRDYCWGLETYDRNKKRQGELVTQFVRRLIKEYNLEQNDFMSLGLLYGYESPKGQIQLCDGQQRLTTLYLLLGVLNRMVSNDELPSLLMSDFEKNDDQEPQLLYAIRESTLYFLSDLTYHYFLDKENIEIITAEWYYSEYEQDASIQAIIGAVKGIEKILMEQQTELDLNQFSKFITSNLQFVYFDMGDRQHGEETFVVINTTGEPLTATENLKPVLIGNIIDKDKQKQRSDEWEEREEWFWKHRDKEHEYTSDGLSNDFYTWYWQIQLLQERMWKGGKPSEIDPKDLFLKRQDNIGDEAEEYDSTNRWNGDLAHVHKRFGALTMLFQAIQENSALREVMDVLKHFEKKDSEDIFVWLRENNNIDILLPLISFCEKFGNSPAFSVGIVRFVRRLVKNHLDKIHKRTRRNNTETHLDWRYVIQIIEQNDDIENLMTFDSLQEGAFTKQIPNVKPSCWYDFDEQMKDKYASNRLDIASFESCKCLRYDLSVLWGEGCFTTKEIEKRYANILKLYGCLSQQENVAPELANLYRLYRFVREWGDRVCHVPYRTWDAKGLTYNFHNYETAYVQEFKDEEFLQLLSEDDLTGAIACAIANKIEKDDINLDENTTPQKYLKIWLVLKTLLANEHGQKLDYWNGKAIGCYINMENNKINNESAFSLSNSCTGYLSRYGVDLVWSNYYSNALLLDTPLYVGFDTNVSYSDFENKRVSESILNFVEGKLRTLFEEFLIKYKV</sequence>
<comment type="caution">
    <text evidence="2">The sequence shown here is derived from an EMBL/GenBank/DDBJ whole genome shotgun (WGS) entry which is preliminary data.</text>
</comment>
<evidence type="ECO:0000313" key="2">
    <source>
        <dbReference type="EMBL" id="MBM6734561.1"/>
    </source>
</evidence>
<evidence type="ECO:0000313" key="3">
    <source>
        <dbReference type="Proteomes" id="UP000766986"/>
    </source>
</evidence>
<dbReference type="PANTHER" id="PTHR35149">
    <property type="entry name" value="SLL5132 PROTEIN"/>
    <property type="match status" value="1"/>
</dbReference>
<reference evidence="2 3" key="1">
    <citation type="journal article" date="2021" name="Sci. Rep.">
        <title>The distribution of antibiotic resistance genes in chicken gut microbiota commensals.</title>
        <authorList>
            <person name="Juricova H."/>
            <person name="Matiasovicova J."/>
            <person name="Kubasova T."/>
            <person name="Cejkova D."/>
            <person name="Rychlik I."/>
        </authorList>
    </citation>
    <scope>NUCLEOTIDE SEQUENCE [LARGE SCALE GENOMIC DNA]</scope>
    <source>
        <strain evidence="2 3">An772</strain>
    </source>
</reference>
<keyword evidence="3" id="KW-1185">Reference proteome</keyword>
<organism evidence="2 3">
    <name type="scientific">Mediterranea massiliensis</name>
    <dbReference type="NCBI Taxonomy" id="1841865"/>
    <lineage>
        <taxon>Bacteria</taxon>
        <taxon>Pseudomonadati</taxon>
        <taxon>Bacteroidota</taxon>
        <taxon>Bacteroidia</taxon>
        <taxon>Bacteroidales</taxon>
        <taxon>Bacteroidaceae</taxon>
        <taxon>Mediterranea</taxon>
    </lineage>
</organism>
<dbReference type="RefSeq" id="WP_205094972.1">
    <property type="nucleotide sequence ID" value="NZ_JACLYZ010000008.1"/>
</dbReference>
<gene>
    <name evidence="2" type="ORF">H7U35_04875</name>
</gene>
<dbReference type="EMBL" id="JACLYZ010000008">
    <property type="protein sequence ID" value="MBM6734561.1"/>
    <property type="molecule type" value="Genomic_DNA"/>
</dbReference>
<dbReference type="InterPro" id="IPR004919">
    <property type="entry name" value="GmrSD_N"/>
</dbReference>
<name>A0ABS2DYW3_9BACT</name>
<dbReference type="PANTHER" id="PTHR35149:SF1">
    <property type="entry name" value="DUF5655 DOMAIN-CONTAINING PROTEIN"/>
    <property type="match status" value="1"/>
</dbReference>
<protein>
    <submittedName>
        <fullName evidence="2">DUF262 domain-containing protein</fullName>
    </submittedName>
</protein>
<feature type="domain" description="GmrSD restriction endonucleases N-terminal" evidence="1">
    <location>
        <begin position="14"/>
        <end position="245"/>
    </location>
</feature>
<evidence type="ECO:0000259" key="1">
    <source>
        <dbReference type="Pfam" id="PF03235"/>
    </source>
</evidence>
<dbReference type="Pfam" id="PF03235">
    <property type="entry name" value="GmrSD_N"/>
    <property type="match status" value="1"/>
</dbReference>
<proteinExistence type="predicted"/>
<dbReference type="Proteomes" id="UP000766986">
    <property type="component" value="Unassembled WGS sequence"/>
</dbReference>